<evidence type="ECO:0000256" key="1">
    <source>
        <dbReference type="SAM" id="MobiDB-lite"/>
    </source>
</evidence>
<protein>
    <recommendedName>
        <fullName evidence="5">DUF4352 domain-containing protein</fullName>
    </recommendedName>
</protein>
<accession>A0A5Q2MFT7</accession>
<evidence type="ECO:0008006" key="5">
    <source>
        <dbReference type="Google" id="ProtNLM"/>
    </source>
</evidence>
<feature type="signal peptide" evidence="2">
    <location>
        <begin position="1"/>
        <end position="22"/>
    </location>
</feature>
<evidence type="ECO:0000256" key="2">
    <source>
        <dbReference type="SAM" id="SignalP"/>
    </source>
</evidence>
<dbReference type="KEGG" id="aef:GEV26_11905"/>
<name>A0A5Q2MFT7_9ACTN</name>
<dbReference type="RefSeq" id="WP_153653304.1">
    <property type="nucleotide sequence ID" value="NZ_CP045737.1"/>
</dbReference>
<feature type="region of interest" description="Disordered" evidence="1">
    <location>
        <begin position="21"/>
        <end position="45"/>
    </location>
</feature>
<reference evidence="3 4" key="1">
    <citation type="submission" date="2019-11" db="EMBL/GenBank/DDBJ databases">
        <authorList>
            <person name="Li J."/>
        </authorList>
    </citation>
    <scope>NUCLEOTIDE SEQUENCE [LARGE SCALE GENOMIC DNA]</scope>
    <source>
        <strain evidence="3 4">MF47</strain>
    </source>
</reference>
<gene>
    <name evidence="3" type="ORF">GEV26_11905</name>
</gene>
<evidence type="ECO:0000313" key="4">
    <source>
        <dbReference type="Proteomes" id="UP000392064"/>
    </source>
</evidence>
<organism evidence="3 4">
    <name type="scientific">Aeromicrobium yanjiei</name>
    <dbReference type="NCBI Taxonomy" id="2662028"/>
    <lineage>
        <taxon>Bacteria</taxon>
        <taxon>Bacillati</taxon>
        <taxon>Actinomycetota</taxon>
        <taxon>Actinomycetes</taxon>
        <taxon>Propionibacteriales</taxon>
        <taxon>Nocardioidaceae</taxon>
        <taxon>Aeromicrobium</taxon>
    </lineage>
</organism>
<dbReference type="AlphaFoldDB" id="A0A5Q2MFT7"/>
<feature type="chain" id="PRO_5039363212" description="DUF4352 domain-containing protein" evidence="2">
    <location>
        <begin position="23"/>
        <end position="195"/>
    </location>
</feature>
<keyword evidence="2" id="KW-0732">Signal</keyword>
<dbReference type="EMBL" id="CP045737">
    <property type="protein sequence ID" value="QGG42014.1"/>
    <property type="molecule type" value="Genomic_DNA"/>
</dbReference>
<dbReference type="PROSITE" id="PS51257">
    <property type="entry name" value="PROKAR_LIPOPROTEIN"/>
    <property type="match status" value="1"/>
</dbReference>
<proteinExistence type="predicted"/>
<keyword evidence="4" id="KW-1185">Reference proteome</keyword>
<dbReference type="Proteomes" id="UP000392064">
    <property type="component" value="Chromosome"/>
</dbReference>
<evidence type="ECO:0000313" key="3">
    <source>
        <dbReference type="EMBL" id="QGG42014.1"/>
    </source>
</evidence>
<sequence>MRTRRIAAVAAAAALVLGGCSSGSEDKPKASKETTAPAGFDVPPGVKLTSGGTKLDEGKAATVVHQVGDRAASAVTVRVLKVKKGSIKDFRFFSLDAETRRSTPYYVTVKVRNDGPAGLGGAALPLFVRDDSNTQLPANDIVGTFKPCPRSTLPKSFLPAASARLCLVYLVPKGRSLVSVDLQTGAAKDAITWRP</sequence>